<evidence type="ECO:0000313" key="1">
    <source>
        <dbReference type="EMBL" id="REF72475.1"/>
    </source>
</evidence>
<dbReference type="EMBL" id="QTUJ01000001">
    <property type="protein sequence ID" value="REF72475.1"/>
    <property type="molecule type" value="Genomic_DNA"/>
</dbReference>
<comment type="caution">
    <text evidence="1">The sequence shown here is derived from an EMBL/GenBank/DDBJ whole genome shotgun (WGS) entry which is preliminary data.</text>
</comment>
<dbReference type="AlphaFoldDB" id="A0A3D9XPY3"/>
<protein>
    <submittedName>
        <fullName evidence="1">Uncharacterized protein</fullName>
    </submittedName>
</protein>
<sequence>MQPGDVAVISAFDDVPGYLFQTERVPDDHVTGITLIGPLAGNTENRTSR</sequence>
<evidence type="ECO:0000313" key="2">
    <source>
        <dbReference type="Proteomes" id="UP000256941"/>
    </source>
</evidence>
<gene>
    <name evidence="1" type="ORF">BDD41_0950</name>
</gene>
<name>A0A3D9XPY3_PARVE</name>
<dbReference type="Proteomes" id="UP000256941">
    <property type="component" value="Unassembled WGS sequence"/>
</dbReference>
<organism evidence="1 2">
    <name type="scientific">Paracoccus versutus</name>
    <name type="common">Thiobacillus versutus</name>
    <dbReference type="NCBI Taxonomy" id="34007"/>
    <lineage>
        <taxon>Bacteria</taxon>
        <taxon>Pseudomonadati</taxon>
        <taxon>Pseudomonadota</taxon>
        <taxon>Alphaproteobacteria</taxon>
        <taxon>Rhodobacterales</taxon>
        <taxon>Paracoccaceae</taxon>
        <taxon>Paracoccus</taxon>
    </lineage>
</organism>
<proteinExistence type="predicted"/>
<reference evidence="1 2" key="1">
    <citation type="submission" date="2018-08" db="EMBL/GenBank/DDBJ databases">
        <title>Genomic Encyclopedia of Archaeal and Bacterial Type Strains, Phase II (KMG-II): from individual species to whole genera.</title>
        <authorList>
            <person name="Goeker M."/>
        </authorList>
    </citation>
    <scope>NUCLEOTIDE SEQUENCE [LARGE SCALE GENOMIC DNA]</scope>
    <source>
        <strain evidence="1 2">DSM 17099</strain>
    </source>
</reference>
<accession>A0A3D9XPY3</accession>